<dbReference type="AlphaFoldDB" id="V6LRN9"/>
<protein>
    <submittedName>
        <fullName evidence="1">TATA-binding protein (TBP)</fullName>
    </submittedName>
</protein>
<dbReference type="EMBL" id="KI546057">
    <property type="protein sequence ID" value="EST46928.1"/>
    <property type="molecule type" value="Genomic_DNA"/>
</dbReference>
<keyword evidence="3" id="KW-1185">Reference proteome</keyword>
<accession>V6LRN9</accession>
<organism evidence="1">
    <name type="scientific">Spironucleus salmonicida</name>
    <dbReference type="NCBI Taxonomy" id="348837"/>
    <lineage>
        <taxon>Eukaryota</taxon>
        <taxon>Metamonada</taxon>
        <taxon>Diplomonadida</taxon>
        <taxon>Hexamitidae</taxon>
        <taxon>Hexamitinae</taxon>
        <taxon>Spironucleus</taxon>
    </lineage>
</organism>
<evidence type="ECO:0000313" key="2">
    <source>
        <dbReference type="EMBL" id="KAH0571178.1"/>
    </source>
</evidence>
<dbReference type="Proteomes" id="UP000018208">
    <property type="component" value="Unassembled WGS sequence"/>
</dbReference>
<gene>
    <name evidence="1" type="ORF">SS50377_13085</name>
    <name evidence="2" type="ORF">SS50377_27478</name>
</gene>
<sequence length="192" mass="21817">MTDFKLTLQPHHYTAQAKVNSIPLDKVYEILPIAQMHHSQAVIFFTHNNTFFKLTAAGFITLLGSDTIKSVRENFIFVRQLLRKIDDSYQITSFSVFQSLITGDYGKNVDLNKFCEITGADFDIEARFGAKYTKIQDGKRFIITVQPNGSFVILGCRSTEEAEQGLIDLQKLGIERCFYGTTIQEIDSDKLQ</sequence>
<proteinExistence type="predicted"/>
<evidence type="ECO:0000313" key="3">
    <source>
        <dbReference type="Proteomes" id="UP000018208"/>
    </source>
</evidence>
<dbReference type="VEuPathDB" id="GiardiaDB:SS50377_27478"/>
<dbReference type="Gene3D" id="3.30.310.10">
    <property type="entry name" value="TATA-Binding Protein"/>
    <property type="match status" value="2"/>
</dbReference>
<dbReference type="EMBL" id="AUWU02000007">
    <property type="protein sequence ID" value="KAH0571178.1"/>
    <property type="molecule type" value="Genomic_DNA"/>
</dbReference>
<reference evidence="2" key="2">
    <citation type="submission" date="2020-12" db="EMBL/GenBank/DDBJ databases">
        <title>New Spironucleus salmonicida genome in near-complete chromosomes.</title>
        <authorList>
            <person name="Xu F."/>
            <person name="Kurt Z."/>
            <person name="Jimenez-Gonzalez A."/>
            <person name="Astvaldsson A."/>
            <person name="Andersson J.O."/>
            <person name="Svard S.G."/>
        </authorList>
    </citation>
    <scope>NUCLEOTIDE SEQUENCE</scope>
    <source>
        <strain evidence="2">ATCC 50377</strain>
    </source>
</reference>
<evidence type="ECO:0000313" key="1">
    <source>
        <dbReference type="EMBL" id="EST46928.1"/>
    </source>
</evidence>
<name>V6LRN9_9EUKA</name>
<dbReference type="InterPro" id="IPR012295">
    <property type="entry name" value="TBP_dom_sf"/>
</dbReference>
<reference evidence="1 2" key="1">
    <citation type="journal article" date="2014" name="PLoS Genet.">
        <title>The Genome of Spironucleus salmonicida Highlights a Fish Pathogen Adapted to Fluctuating Environments.</title>
        <authorList>
            <person name="Xu F."/>
            <person name="Jerlstrom-Hultqvist J."/>
            <person name="Einarsson E."/>
            <person name="Astvaldsson A."/>
            <person name="Svard S.G."/>
            <person name="Andersson J.O."/>
        </authorList>
    </citation>
    <scope>NUCLEOTIDE SEQUENCE</scope>
    <source>
        <strain evidence="2">ATCC 50377</strain>
    </source>
</reference>